<evidence type="ECO:0000259" key="2">
    <source>
        <dbReference type="PROSITE" id="PS51746"/>
    </source>
</evidence>
<evidence type="ECO:0000313" key="4">
    <source>
        <dbReference type="Proteomes" id="UP001484239"/>
    </source>
</evidence>
<dbReference type="PROSITE" id="PS51746">
    <property type="entry name" value="PPM_2"/>
    <property type="match status" value="1"/>
</dbReference>
<dbReference type="Pfam" id="PF13672">
    <property type="entry name" value="PP2C_2"/>
    <property type="match status" value="1"/>
</dbReference>
<evidence type="ECO:0000313" key="3">
    <source>
        <dbReference type="EMBL" id="MEK9501970.1"/>
    </source>
</evidence>
<evidence type="ECO:0000256" key="1">
    <source>
        <dbReference type="SAM" id="MobiDB-lite"/>
    </source>
</evidence>
<keyword evidence="4" id="KW-1185">Reference proteome</keyword>
<dbReference type="InterPro" id="IPR036457">
    <property type="entry name" value="PPM-type-like_dom_sf"/>
</dbReference>
<name>A0ABU9EDI1_9BACT</name>
<feature type="domain" description="PPM-type phosphatase" evidence="2">
    <location>
        <begin position="14"/>
        <end position="283"/>
    </location>
</feature>
<accession>A0ABU9EDI1</accession>
<dbReference type="EMBL" id="JBBHLI010000008">
    <property type="protein sequence ID" value="MEK9501970.1"/>
    <property type="molecule type" value="Genomic_DNA"/>
</dbReference>
<dbReference type="Gene3D" id="3.60.40.10">
    <property type="entry name" value="PPM-type phosphatase domain"/>
    <property type="match status" value="1"/>
</dbReference>
<organism evidence="3 4">
    <name type="scientific">Gaopeijia maritima</name>
    <dbReference type="NCBI Taxonomy" id="3119007"/>
    <lineage>
        <taxon>Bacteria</taxon>
        <taxon>Pseudomonadati</taxon>
        <taxon>Gemmatimonadota</taxon>
        <taxon>Longimicrobiia</taxon>
        <taxon>Gaopeijiales</taxon>
        <taxon>Gaopeijiaceae</taxon>
        <taxon>Gaopeijia</taxon>
    </lineage>
</organism>
<dbReference type="Proteomes" id="UP001484239">
    <property type="component" value="Unassembled WGS sequence"/>
</dbReference>
<dbReference type="CDD" id="cd00143">
    <property type="entry name" value="PP2Cc"/>
    <property type="match status" value="1"/>
</dbReference>
<comment type="caution">
    <text evidence="3">The sequence shown here is derived from an EMBL/GenBank/DDBJ whole genome shotgun (WGS) entry which is preliminary data.</text>
</comment>
<dbReference type="RefSeq" id="WP_405280782.1">
    <property type="nucleotide sequence ID" value="NZ_CP144380.1"/>
</dbReference>
<feature type="region of interest" description="Disordered" evidence="1">
    <location>
        <begin position="37"/>
        <end position="58"/>
    </location>
</feature>
<dbReference type="InterPro" id="IPR001932">
    <property type="entry name" value="PPM-type_phosphatase-like_dom"/>
</dbReference>
<reference evidence="3 4" key="1">
    <citation type="submission" date="2024-02" db="EMBL/GenBank/DDBJ databases">
        <title>A novel Gemmatimonadota bacterium.</title>
        <authorList>
            <person name="Du Z.-J."/>
            <person name="Ye Y.-Q."/>
        </authorList>
    </citation>
    <scope>NUCLEOTIDE SEQUENCE [LARGE SCALE GENOMIC DNA]</scope>
    <source>
        <strain evidence="3 4">DH-20</strain>
    </source>
</reference>
<dbReference type="InterPro" id="IPR015655">
    <property type="entry name" value="PP2C"/>
</dbReference>
<sequence length="307" mass="32420">MSGEFLPGRTLRMTVAASTDPGRRRSENQDRYLVADLSDRDPDGALMEGGEGAPGPRGPTAIEVGPRGALLMVADGMGGAAGGATASAMACRAVGGLLSTGWGELRTGTPRELGRHLEIAVEEANRLIHTRSEADERLQGMGTTATVVAVMEGHLVLAQVGDSRAYLMRDGAVTQLTRDQSVVQMLQDAGEIDAEEAKTDRRANLILQALGTLPDVKVDVTHQPLRRGDVLLLCSDGLSGLVEGEEMAERIRTAALDESATTLVQLANERGGPDNITVVLAHFDGDALVPANPGDLVGRMRLDLEER</sequence>
<dbReference type="SMART" id="SM00331">
    <property type="entry name" value="PP2C_SIG"/>
    <property type="match status" value="1"/>
</dbReference>
<proteinExistence type="predicted"/>
<dbReference type="SMART" id="SM00332">
    <property type="entry name" value="PP2Cc"/>
    <property type="match status" value="1"/>
</dbReference>
<protein>
    <submittedName>
        <fullName evidence="3">Protein phosphatase 2C domain-containing protein</fullName>
    </submittedName>
</protein>
<dbReference type="SUPFAM" id="SSF81606">
    <property type="entry name" value="PP2C-like"/>
    <property type="match status" value="1"/>
</dbReference>
<gene>
    <name evidence="3" type="ORF">WI372_13335</name>
</gene>
<dbReference type="PANTHER" id="PTHR47992">
    <property type="entry name" value="PROTEIN PHOSPHATASE"/>
    <property type="match status" value="1"/>
</dbReference>